<comment type="caution">
    <text evidence="3">The sequence shown here is derived from an EMBL/GenBank/DDBJ whole genome shotgun (WGS) entry which is preliminary data.</text>
</comment>
<accession>T0H6I1</accession>
<evidence type="ECO:0000259" key="2">
    <source>
        <dbReference type="Pfam" id="PF05229"/>
    </source>
</evidence>
<reference evidence="3 4" key="1">
    <citation type="journal article" date="2013" name="Genome Announc.">
        <title>Genome Sequence of Novosphingobium lindaniclasticum LE124T, Isolated from a Hexachlorocyclohexane Dumpsite.</title>
        <authorList>
            <person name="Saxena A."/>
            <person name="Nayyar N."/>
            <person name="Sangwan N."/>
            <person name="Kumari R."/>
            <person name="Khurana J.P."/>
            <person name="Lal R."/>
        </authorList>
    </citation>
    <scope>NUCLEOTIDE SEQUENCE [LARGE SCALE GENOMIC DNA]</scope>
    <source>
        <strain evidence="3 4">LE124</strain>
    </source>
</reference>
<dbReference type="Proteomes" id="UP000015527">
    <property type="component" value="Unassembled WGS sequence"/>
</dbReference>
<dbReference type="OrthoDB" id="7478692at2"/>
<dbReference type="AlphaFoldDB" id="T0H6I1"/>
<dbReference type="EMBL" id="ATHL01000153">
    <property type="protein sequence ID" value="EQB07713.1"/>
    <property type="molecule type" value="Genomic_DNA"/>
</dbReference>
<dbReference type="InterPro" id="IPR007893">
    <property type="entry name" value="Spore_coat_U/FanG"/>
</dbReference>
<evidence type="ECO:0000256" key="1">
    <source>
        <dbReference type="SAM" id="SignalP"/>
    </source>
</evidence>
<dbReference type="PATRIC" id="fig|1096930.3.peg.4511"/>
<evidence type="ECO:0000313" key="4">
    <source>
        <dbReference type="Proteomes" id="UP000015527"/>
    </source>
</evidence>
<dbReference type="InterPro" id="IPR053167">
    <property type="entry name" value="Spore_coat_component"/>
</dbReference>
<keyword evidence="1" id="KW-0732">Signal</keyword>
<dbReference type="RefSeq" id="WP_021236244.1">
    <property type="nucleotide sequence ID" value="NZ_ATHL01000153.1"/>
</dbReference>
<feature type="signal peptide" evidence="1">
    <location>
        <begin position="1"/>
        <end position="23"/>
    </location>
</feature>
<dbReference type="SMART" id="SM00972">
    <property type="entry name" value="SCPU"/>
    <property type="match status" value="1"/>
</dbReference>
<organism evidence="3 4">
    <name type="scientific">Novosphingobium lindaniclasticum LE124</name>
    <dbReference type="NCBI Taxonomy" id="1096930"/>
    <lineage>
        <taxon>Bacteria</taxon>
        <taxon>Pseudomonadati</taxon>
        <taxon>Pseudomonadota</taxon>
        <taxon>Alphaproteobacteria</taxon>
        <taxon>Sphingomonadales</taxon>
        <taxon>Sphingomonadaceae</taxon>
        <taxon>Novosphingobium</taxon>
    </lineage>
</organism>
<name>T0H6I1_9SPHN</name>
<gene>
    <name evidence="3" type="ORF">L284_22905</name>
</gene>
<feature type="domain" description="Spore coat protein U/FanG" evidence="2">
    <location>
        <begin position="26"/>
        <end position="176"/>
    </location>
</feature>
<proteinExistence type="predicted"/>
<feature type="chain" id="PRO_5004563462" description="Spore coat protein U/FanG domain-containing protein" evidence="1">
    <location>
        <begin position="24"/>
        <end position="180"/>
    </location>
</feature>
<protein>
    <recommendedName>
        <fullName evidence="2">Spore coat protein U/FanG domain-containing protein</fullName>
    </recommendedName>
</protein>
<dbReference type="Pfam" id="PF05229">
    <property type="entry name" value="SCPU"/>
    <property type="match status" value="1"/>
</dbReference>
<evidence type="ECO:0000313" key="3">
    <source>
        <dbReference type="EMBL" id="EQB07713.1"/>
    </source>
</evidence>
<dbReference type="eggNOG" id="COG5430">
    <property type="taxonomic scope" value="Bacteria"/>
</dbReference>
<dbReference type="PANTHER" id="PTHR37089">
    <property type="entry name" value="PROTEIN U-RELATED"/>
    <property type="match status" value="1"/>
</dbReference>
<keyword evidence="4" id="KW-1185">Reference proteome</keyword>
<sequence>MLKTVIAASGLSLGVLAAVPAHADINGTINATITLTAGCIINGQNYDDGAANVAFGTLAFGSQNTLFTQVDAQVLSGATGFTVQCSNGVTPTLSFNAGQNDGAGAGVGLHAMVNQTTPGQFVTYNLYSDAGRTAVIPIGGDIVLPSDGSVQTVNVYGRAFGEAGLTPGSYADIVTVVLEL</sequence>